<accession>A0A2J7ZZZ8</accession>
<sequence length="108" mass="11950">MADIDLEFEAPDAFETDVVGACIAVRGGHEDVVGPESEGEVGEDVCSTCKTASVLLEDGFYVCQQCNSILQRFMENADDGGLDRKDLQTVKKRLHDKLAKRMRRAEKK</sequence>
<evidence type="ECO:0000313" key="2">
    <source>
        <dbReference type="Proteomes" id="UP000236333"/>
    </source>
</evidence>
<name>A0A2J7ZZZ8_9CHLO</name>
<protein>
    <submittedName>
        <fullName evidence="1">Uncharacterized protein</fullName>
    </submittedName>
</protein>
<gene>
    <name evidence="1" type="ORF">TSOC_007859</name>
</gene>
<keyword evidence="2" id="KW-1185">Reference proteome</keyword>
<organism evidence="1 2">
    <name type="scientific">Tetrabaena socialis</name>
    <dbReference type="NCBI Taxonomy" id="47790"/>
    <lineage>
        <taxon>Eukaryota</taxon>
        <taxon>Viridiplantae</taxon>
        <taxon>Chlorophyta</taxon>
        <taxon>core chlorophytes</taxon>
        <taxon>Chlorophyceae</taxon>
        <taxon>CS clade</taxon>
        <taxon>Chlamydomonadales</taxon>
        <taxon>Tetrabaenaceae</taxon>
        <taxon>Tetrabaena</taxon>
    </lineage>
</organism>
<dbReference type="Proteomes" id="UP000236333">
    <property type="component" value="Unassembled WGS sequence"/>
</dbReference>
<dbReference type="EMBL" id="PGGS01000276">
    <property type="protein sequence ID" value="PNH05851.1"/>
    <property type="molecule type" value="Genomic_DNA"/>
</dbReference>
<reference evidence="1 2" key="1">
    <citation type="journal article" date="2017" name="Mol. Biol. Evol.">
        <title>The 4-celled Tetrabaena socialis nuclear genome reveals the essential components for genetic control of cell number at the origin of multicellularity in the volvocine lineage.</title>
        <authorList>
            <person name="Featherston J."/>
            <person name="Arakaki Y."/>
            <person name="Hanschen E.R."/>
            <person name="Ferris P.J."/>
            <person name="Michod R.E."/>
            <person name="Olson B.J.S.C."/>
            <person name="Nozaki H."/>
            <person name="Durand P.M."/>
        </authorList>
    </citation>
    <scope>NUCLEOTIDE SEQUENCE [LARGE SCALE GENOMIC DNA]</scope>
    <source>
        <strain evidence="1 2">NIES-571</strain>
    </source>
</reference>
<comment type="caution">
    <text evidence="1">The sequence shown here is derived from an EMBL/GenBank/DDBJ whole genome shotgun (WGS) entry which is preliminary data.</text>
</comment>
<dbReference type="AlphaFoldDB" id="A0A2J7ZZZ8"/>
<evidence type="ECO:0000313" key="1">
    <source>
        <dbReference type="EMBL" id="PNH05851.1"/>
    </source>
</evidence>
<proteinExistence type="predicted"/>